<protein>
    <submittedName>
        <fullName evidence="3">Prepilin peptidase CpaA</fullName>
    </submittedName>
</protein>
<keyword evidence="1" id="KW-1133">Transmembrane helix</keyword>
<dbReference type="KEGG" id="salo:EF888_02865"/>
<gene>
    <name evidence="3" type="ORF">C8D95_101283</name>
</gene>
<proteinExistence type="predicted"/>
<dbReference type="Pfam" id="PF01478">
    <property type="entry name" value="Peptidase_A24"/>
    <property type="match status" value="1"/>
</dbReference>
<comment type="caution">
    <text evidence="3">The sequence shown here is derived from an EMBL/GenBank/DDBJ whole genome shotgun (WGS) entry which is preliminary data.</text>
</comment>
<evidence type="ECO:0000256" key="1">
    <source>
        <dbReference type="SAM" id="Phobius"/>
    </source>
</evidence>
<dbReference type="InterPro" id="IPR000045">
    <property type="entry name" value="Prepilin_IV_endopep_pep"/>
</dbReference>
<evidence type="ECO:0000313" key="4">
    <source>
        <dbReference type="Proteomes" id="UP000245390"/>
    </source>
</evidence>
<evidence type="ECO:0000313" key="3">
    <source>
        <dbReference type="EMBL" id="PWK58469.1"/>
    </source>
</evidence>
<feature type="transmembrane region" description="Helical" evidence="1">
    <location>
        <begin position="141"/>
        <end position="160"/>
    </location>
</feature>
<dbReference type="Proteomes" id="UP000245390">
    <property type="component" value="Unassembled WGS sequence"/>
</dbReference>
<feature type="transmembrane region" description="Helical" evidence="1">
    <location>
        <begin position="36"/>
        <end position="55"/>
    </location>
</feature>
<reference evidence="3 4" key="1">
    <citation type="submission" date="2018-05" db="EMBL/GenBank/DDBJ databases">
        <title>Genomic Encyclopedia of Type Strains, Phase IV (KMG-IV): sequencing the most valuable type-strain genomes for metagenomic binning, comparative biology and taxonomic classification.</title>
        <authorList>
            <person name="Goeker M."/>
        </authorList>
    </citation>
    <scope>NUCLEOTIDE SEQUENCE [LARGE SCALE GENOMIC DNA]</scope>
    <source>
        <strain evidence="3 4">DSM 103371</strain>
    </source>
</reference>
<keyword evidence="1" id="KW-0472">Membrane</keyword>
<feature type="transmembrane region" description="Helical" evidence="1">
    <location>
        <begin position="103"/>
        <end position="121"/>
    </location>
</feature>
<keyword evidence="4" id="KW-1185">Reference proteome</keyword>
<evidence type="ECO:0000259" key="2">
    <source>
        <dbReference type="Pfam" id="PF01478"/>
    </source>
</evidence>
<sequence length="162" mass="17871">MSIDWTTAAWFLPFVAPITVWVAWSDMASMKIPNKAVLALLAVFVVVGLVALPFGEYLWRYAHFGVVLAIGFVLSAIGGVGAGDAKYAAAMAPFIARPDFMPFMFLLAATVIAAFILHRLARASAIRQRFETWESWTRREFPMGFALAPALLFYLLIGFFTG</sequence>
<dbReference type="RefSeq" id="WP_109757361.1">
    <property type="nucleotide sequence ID" value="NZ_CP034588.1"/>
</dbReference>
<dbReference type="GO" id="GO:0004190">
    <property type="term" value="F:aspartic-type endopeptidase activity"/>
    <property type="evidence" value="ECO:0007669"/>
    <property type="project" value="InterPro"/>
</dbReference>
<keyword evidence="1" id="KW-0812">Transmembrane</keyword>
<feature type="transmembrane region" description="Helical" evidence="1">
    <location>
        <begin position="61"/>
        <end position="82"/>
    </location>
</feature>
<organism evidence="3 4">
    <name type="scientific">Silicimonas algicola</name>
    <dbReference type="NCBI Taxonomy" id="1826607"/>
    <lineage>
        <taxon>Bacteria</taxon>
        <taxon>Pseudomonadati</taxon>
        <taxon>Pseudomonadota</taxon>
        <taxon>Alphaproteobacteria</taxon>
        <taxon>Rhodobacterales</taxon>
        <taxon>Paracoccaceae</taxon>
    </lineage>
</organism>
<dbReference type="OrthoDB" id="7709484at2"/>
<feature type="transmembrane region" description="Helical" evidence="1">
    <location>
        <begin position="6"/>
        <end position="24"/>
    </location>
</feature>
<feature type="domain" description="Prepilin type IV endopeptidase peptidase" evidence="2">
    <location>
        <begin position="17"/>
        <end position="116"/>
    </location>
</feature>
<dbReference type="AlphaFoldDB" id="A0A316GBW0"/>
<dbReference type="EMBL" id="QGGV01000001">
    <property type="protein sequence ID" value="PWK58469.1"/>
    <property type="molecule type" value="Genomic_DNA"/>
</dbReference>
<dbReference type="GO" id="GO:0016020">
    <property type="term" value="C:membrane"/>
    <property type="evidence" value="ECO:0007669"/>
    <property type="project" value="InterPro"/>
</dbReference>
<dbReference type="Gene3D" id="1.20.120.1220">
    <property type="match status" value="1"/>
</dbReference>
<accession>A0A316GBW0</accession>
<name>A0A316GBW0_9RHOB</name>